<name>A0AAV9H7G4_9PEZI</name>
<reference evidence="1" key="2">
    <citation type="submission" date="2023-06" db="EMBL/GenBank/DDBJ databases">
        <authorList>
            <consortium name="Lawrence Berkeley National Laboratory"/>
            <person name="Mondo S.J."/>
            <person name="Hensen N."/>
            <person name="Bonometti L."/>
            <person name="Westerberg I."/>
            <person name="Brannstrom I.O."/>
            <person name="Guillou S."/>
            <person name="Cros-Aarteil S."/>
            <person name="Calhoun S."/>
            <person name="Haridas S."/>
            <person name="Kuo A."/>
            <person name="Pangilinan J."/>
            <person name="Riley R."/>
            <person name="Labutti K."/>
            <person name="Andreopoulos B."/>
            <person name="Lipzen A."/>
            <person name="Chen C."/>
            <person name="Yanf M."/>
            <person name="Daum C."/>
            <person name="Ng V."/>
            <person name="Clum A."/>
            <person name="Steindorff A."/>
            <person name="Ohm R."/>
            <person name="Martin F."/>
            <person name="Silar P."/>
            <person name="Natvig D."/>
            <person name="Lalanne C."/>
            <person name="Gautier V."/>
            <person name="Ament-Velasquez S.L."/>
            <person name="Kruys A."/>
            <person name="Hutchinson M.I."/>
            <person name="Powell A.J."/>
            <person name="Barry K."/>
            <person name="Miller A.N."/>
            <person name="Grigoriev I.V."/>
            <person name="Debuchy R."/>
            <person name="Gladieux P."/>
            <person name="Thoren M.H."/>
            <person name="Johannesson H."/>
        </authorList>
    </citation>
    <scope>NUCLEOTIDE SEQUENCE</scope>
    <source>
        <strain evidence="1">PSN324</strain>
    </source>
</reference>
<accession>A0AAV9H7G4</accession>
<sequence>MSGGYNKYRCKYWLTHDCPNWVFMNKHACGACLAEGREGGEGLPGQSEIQIPQALGGNLEYTIMGLLPAEPGTYYTYLQKAVAPRIPTSNVVTSDTPRPVVATTGIQTGVIKAGVIQMQGAGEAPWPVMPPNMIQLQTRW</sequence>
<comment type="caution">
    <text evidence="1">The sequence shown here is derived from an EMBL/GenBank/DDBJ whole genome shotgun (WGS) entry which is preliminary data.</text>
</comment>
<dbReference type="Proteomes" id="UP001321749">
    <property type="component" value="Unassembled WGS sequence"/>
</dbReference>
<organism evidence="1 2">
    <name type="scientific">Cladorrhinum samala</name>
    <dbReference type="NCBI Taxonomy" id="585594"/>
    <lineage>
        <taxon>Eukaryota</taxon>
        <taxon>Fungi</taxon>
        <taxon>Dikarya</taxon>
        <taxon>Ascomycota</taxon>
        <taxon>Pezizomycotina</taxon>
        <taxon>Sordariomycetes</taxon>
        <taxon>Sordariomycetidae</taxon>
        <taxon>Sordariales</taxon>
        <taxon>Podosporaceae</taxon>
        <taxon>Cladorrhinum</taxon>
    </lineage>
</organism>
<reference evidence="1" key="1">
    <citation type="journal article" date="2023" name="Mol. Phylogenet. Evol.">
        <title>Genome-scale phylogeny and comparative genomics of the fungal order Sordariales.</title>
        <authorList>
            <person name="Hensen N."/>
            <person name="Bonometti L."/>
            <person name="Westerberg I."/>
            <person name="Brannstrom I.O."/>
            <person name="Guillou S."/>
            <person name="Cros-Aarteil S."/>
            <person name="Calhoun S."/>
            <person name="Haridas S."/>
            <person name="Kuo A."/>
            <person name="Mondo S."/>
            <person name="Pangilinan J."/>
            <person name="Riley R."/>
            <person name="LaButti K."/>
            <person name="Andreopoulos B."/>
            <person name="Lipzen A."/>
            <person name="Chen C."/>
            <person name="Yan M."/>
            <person name="Daum C."/>
            <person name="Ng V."/>
            <person name="Clum A."/>
            <person name="Steindorff A."/>
            <person name="Ohm R.A."/>
            <person name="Martin F."/>
            <person name="Silar P."/>
            <person name="Natvig D.O."/>
            <person name="Lalanne C."/>
            <person name="Gautier V."/>
            <person name="Ament-Velasquez S.L."/>
            <person name="Kruys A."/>
            <person name="Hutchinson M.I."/>
            <person name="Powell A.J."/>
            <person name="Barry K."/>
            <person name="Miller A.N."/>
            <person name="Grigoriev I.V."/>
            <person name="Debuchy R."/>
            <person name="Gladieux P."/>
            <person name="Hiltunen Thoren M."/>
            <person name="Johannesson H."/>
        </authorList>
    </citation>
    <scope>NUCLEOTIDE SEQUENCE</scope>
    <source>
        <strain evidence="1">PSN324</strain>
    </source>
</reference>
<gene>
    <name evidence="1" type="ORF">QBC42DRAFT_191181</name>
</gene>
<protein>
    <submittedName>
        <fullName evidence="1">Uncharacterized protein</fullName>
    </submittedName>
</protein>
<proteinExistence type="predicted"/>
<dbReference type="AlphaFoldDB" id="A0AAV9H7G4"/>
<evidence type="ECO:0000313" key="1">
    <source>
        <dbReference type="EMBL" id="KAK4456383.1"/>
    </source>
</evidence>
<keyword evidence="2" id="KW-1185">Reference proteome</keyword>
<evidence type="ECO:0000313" key="2">
    <source>
        <dbReference type="Proteomes" id="UP001321749"/>
    </source>
</evidence>
<dbReference type="EMBL" id="MU865239">
    <property type="protein sequence ID" value="KAK4456383.1"/>
    <property type="molecule type" value="Genomic_DNA"/>
</dbReference>